<feature type="compositionally biased region" description="Polar residues" evidence="1">
    <location>
        <begin position="662"/>
        <end position="672"/>
    </location>
</feature>
<dbReference type="Proteomes" id="UP000700596">
    <property type="component" value="Unassembled WGS sequence"/>
</dbReference>
<feature type="compositionally biased region" description="Basic and acidic residues" evidence="1">
    <location>
        <begin position="987"/>
        <end position="996"/>
    </location>
</feature>
<accession>A0A9P9J150</accession>
<sequence length="1024" mass="110100">MATPTIPPRPARTQNTAPGSGDTMEVPKIPPRPSKRIERSVSPSRYARSPLNDPSFLHTGHSSREGQLSTELPPRPPSVTLPSIGQEGSEYASFEDLSKTLTNEKDGSPQQTKNVAGDLPLHAPKASVPSSTAKSRIQTVTRTDSSQAAAMGVGKLSIPGEDKSGDSGRSDSSAGNRTRPGSVYKDDEEHGIPEIGVQVPMYPNAGDVQAPTPSPFESGATATGVGFFNKPGGRHHGRTKSGREIFHGPPGSYGMHGHGKVNSTEFEKDWYAKHPDDLRREKQGEYGPHVQVNRKDYHWVGDDLSKLVHSSASQGIGFGTSREAVGTPDEHIGYMASEEFASRMASPRPASGRPASISSKSGVHADSPLRHAEDAADNGLSKQKTRESEADEDVIHIDPPAHPSSKIHGGGYDPPTEDLGPRGGNTEEQGGWVSERGYGIPILASDEITKNPGAEYRTPAVHPELERRRDGEYTANDPDAQPAYITKQRTHSRSSSRNNSVASPKHIQRFASPEVDRSGTPLESHKEYEPLFPEDDDHHKKPKNAAEKFKRPELARHHFPSQDVWEDTPSSLQLETTVDTPEVPEDVQTPVDVPASKVFEKAETEESRKEVSKEDQESFLPEHTKRLANKHLTKAEGVTRPGMQQRFPSHDIWEDAPDHGQLVTTVSAPQTEDTNEYADDLPAAEKPSLPERSSIPSRPQKQETSPVDKKAPILPDRPKPQIPVRPARAISPEKASTRESQASTEAPQPKAKPQVPARPGGSKIAALQAGFLKDLNSKLGLGPQAPKVKEPEPEQEEEPPKPLQDARKGRAKGPQRRKPQSSPSPASAATVGADAAVPQVKLQVSSISTIWSIGDDGDVDVPAAKMAAKIQEVLKPAKTETAAAAETKPTTQEIPEKTNIQEPIESESAEIEEPELAKTSTKESTKSAEPDILETPAAVDATGGVPLDAVTGPEVTLPGSFPEPTAAVGSELQKQESAPAVGTVEQEPVHAEKSVRQEPVQAERTVAAAEGEERDAGQDAKVAV</sequence>
<comment type="caution">
    <text evidence="2">The sequence shown here is derived from an EMBL/GenBank/DDBJ whole genome shotgun (WGS) entry which is preliminary data.</text>
</comment>
<feature type="compositionally biased region" description="Basic and acidic residues" evidence="1">
    <location>
        <begin position="384"/>
        <end position="396"/>
    </location>
</feature>
<feature type="compositionally biased region" description="Low complexity" evidence="1">
    <location>
        <begin position="879"/>
        <end position="891"/>
    </location>
</feature>
<feature type="region of interest" description="Disordered" evidence="1">
    <location>
        <begin position="316"/>
        <end position="837"/>
    </location>
</feature>
<keyword evidence="3" id="KW-1185">Reference proteome</keyword>
<dbReference type="EMBL" id="JAGMWT010000001">
    <property type="protein sequence ID" value="KAH7139471.1"/>
    <property type="molecule type" value="Genomic_DNA"/>
</dbReference>
<evidence type="ECO:0000313" key="3">
    <source>
        <dbReference type="Proteomes" id="UP000700596"/>
    </source>
</evidence>
<feature type="compositionally biased region" description="Polar residues" evidence="1">
    <location>
        <begin position="128"/>
        <end position="148"/>
    </location>
</feature>
<feature type="compositionally biased region" description="Basic and acidic residues" evidence="1">
    <location>
        <begin position="96"/>
        <end position="107"/>
    </location>
</feature>
<feature type="compositionally biased region" description="Basic and acidic residues" evidence="1">
    <location>
        <begin position="706"/>
        <end position="719"/>
    </location>
</feature>
<gene>
    <name evidence="2" type="ORF">B0J11DRAFT_44836</name>
</gene>
<feature type="compositionally biased region" description="Low complexity" evidence="1">
    <location>
        <begin position="820"/>
        <end position="836"/>
    </location>
</feature>
<feature type="compositionally biased region" description="Basic and acidic residues" evidence="1">
    <location>
        <begin position="160"/>
        <end position="169"/>
    </location>
</feature>
<dbReference type="InterPro" id="IPR021582">
    <property type="entry name" value="Aim21"/>
</dbReference>
<evidence type="ECO:0000313" key="2">
    <source>
        <dbReference type="EMBL" id="KAH7139471.1"/>
    </source>
</evidence>
<dbReference type="OrthoDB" id="5386574at2759"/>
<feature type="compositionally biased region" description="Basic residues" evidence="1">
    <location>
        <begin position="809"/>
        <end position="819"/>
    </location>
</feature>
<dbReference type="Pfam" id="PF11489">
    <property type="entry name" value="Aim21"/>
    <property type="match status" value="1"/>
</dbReference>
<feature type="compositionally biased region" description="Basic and acidic residues" evidence="1">
    <location>
        <begin position="463"/>
        <end position="472"/>
    </location>
</feature>
<feature type="compositionally biased region" description="Acidic residues" evidence="1">
    <location>
        <begin position="904"/>
        <end position="914"/>
    </location>
</feature>
<feature type="region of interest" description="Disordered" evidence="1">
    <location>
        <begin position="875"/>
        <end position="1024"/>
    </location>
</feature>
<name>A0A9P9J150_9PLEO</name>
<feature type="compositionally biased region" description="Basic and acidic residues" evidence="1">
    <location>
        <begin position="920"/>
        <end position="929"/>
    </location>
</feature>
<organism evidence="2 3">
    <name type="scientific">Dendryphion nanum</name>
    <dbReference type="NCBI Taxonomy" id="256645"/>
    <lineage>
        <taxon>Eukaryota</taxon>
        <taxon>Fungi</taxon>
        <taxon>Dikarya</taxon>
        <taxon>Ascomycota</taxon>
        <taxon>Pezizomycotina</taxon>
        <taxon>Dothideomycetes</taxon>
        <taxon>Pleosporomycetidae</taxon>
        <taxon>Pleosporales</taxon>
        <taxon>Torulaceae</taxon>
        <taxon>Dendryphion</taxon>
    </lineage>
</organism>
<feature type="compositionally biased region" description="Polar residues" evidence="1">
    <location>
        <begin position="694"/>
        <end position="705"/>
    </location>
</feature>
<feature type="compositionally biased region" description="Pro residues" evidence="1">
    <location>
        <begin position="1"/>
        <end position="10"/>
    </location>
</feature>
<feature type="region of interest" description="Disordered" evidence="1">
    <location>
        <begin position="1"/>
        <end position="260"/>
    </location>
</feature>
<reference evidence="2" key="1">
    <citation type="journal article" date="2021" name="Nat. Commun.">
        <title>Genetic determinants of endophytism in the Arabidopsis root mycobiome.</title>
        <authorList>
            <person name="Mesny F."/>
            <person name="Miyauchi S."/>
            <person name="Thiergart T."/>
            <person name="Pickel B."/>
            <person name="Atanasova L."/>
            <person name="Karlsson M."/>
            <person name="Huettel B."/>
            <person name="Barry K.W."/>
            <person name="Haridas S."/>
            <person name="Chen C."/>
            <person name="Bauer D."/>
            <person name="Andreopoulos W."/>
            <person name="Pangilinan J."/>
            <person name="LaButti K."/>
            <person name="Riley R."/>
            <person name="Lipzen A."/>
            <person name="Clum A."/>
            <person name="Drula E."/>
            <person name="Henrissat B."/>
            <person name="Kohler A."/>
            <person name="Grigoriev I.V."/>
            <person name="Martin F.M."/>
            <person name="Hacquard S."/>
        </authorList>
    </citation>
    <scope>NUCLEOTIDE SEQUENCE</scope>
    <source>
        <strain evidence="2">MPI-CAGE-CH-0243</strain>
    </source>
</reference>
<feature type="compositionally biased region" description="Basic and acidic residues" evidence="1">
    <location>
        <begin position="598"/>
        <end position="625"/>
    </location>
</feature>
<evidence type="ECO:0000256" key="1">
    <source>
        <dbReference type="SAM" id="MobiDB-lite"/>
    </source>
</evidence>
<proteinExistence type="predicted"/>
<protein>
    <submittedName>
        <fullName evidence="2">Altered inheritance of mitochondria protein 21</fullName>
    </submittedName>
</protein>
<feature type="compositionally biased region" description="Low complexity" evidence="1">
    <location>
        <begin position="746"/>
        <end position="759"/>
    </location>
</feature>
<feature type="compositionally biased region" description="Polar residues" evidence="1">
    <location>
        <begin position="568"/>
        <end position="579"/>
    </location>
</feature>
<feature type="compositionally biased region" description="Basic and acidic residues" evidence="1">
    <location>
        <begin position="787"/>
        <end position="808"/>
    </location>
</feature>
<feature type="compositionally biased region" description="Basic and acidic residues" evidence="1">
    <location>
        <begin position="648"/>
        <end position="658"/>
    </location>
</feature>
<dbReference type="AlphaFoldDB" id="A0A9P9J150"/>
<feature type="compositionally biased region" description="Basic and acidic residues" evidence="1">
    <location>
        <begin position="536"/>
        <end position="556"/>
    </location>
</feature>